<dbReference type="Proteomes" id="UP000031549">
    <property type="component" value="Unassembled WGS sequence"/>
</dbReference>
<protein>
    <submittedName>
        <fullName evidence="1">Uncharacterized protein</fullName>
    </submittedName>
</protein>
<proteinExistence type="predicted"/>
<dbReference type="RefSeq" id="WP_163518692.1">
    <property type="nucleotide sequence ID" value="NZ_JTCM02000010.1"/>
</dbReference>
<evidence type="ECO:0000313" key="1">
    <source>
        <dbReference type="EMBL" id="NEU72396.1"/>
    </source>
</evidence>
<dbReference type="AlphaFoldDB" id="A0A846H4Q4"/>
<dbReference type="EMBL" id="JTCM02000010">
    <property type="protein sequence ID" value="NEU72396.1"/>
    <property type="molecule type" value="Genomic_DNA"/>
</dbReference>
<evidence type="ECO:0000313" key="2">
    <source>
        <dbReference type="Proteomes" id="UP000031549"/>
    </source>
</evidence>
<sequence>MPLRPSDWRSLLSIIIYDNILKKQSNPRLLMRRKFHHATTDTYLSINYAAPLADVAFIKAQY</sequence>
<comment type="caution">
    <text evidence="1">The sequence shown here is derived from an EMBL/GenBank/DDBJ whole genome shotgun (WGS) entry which is preliminary data.</text>
</comment>
<keyword evidence="2" id="KW-1185">Reference proteome</keyword>
<organism evidence="1 2">
    <name type="scientific">Hassallia byssoidea VB512170</name>
    <dbReference type="NCBI Taxonomy" id="1304833"/>
    <lineage>
        <taxon>Bacteria</taxon>
        <taxon>Bacillati</taxon>
        <taxon>Cyanobacteriota</taxon>
        <taxon>Cyanophyceae</taxon>
        <taxon>Nostocales</taxon>
        <taxon>Tolypothrichaceae</taxon>
        <taxon>Hassallia</taxon>
    </lineage>
</organism>
<reference evidence="1 2" key="1">
    <citation type="journal article" date="2015" name="Genome Announc.">
        <title>Draft Genome Sequence of Cyanobacterium Hassallia byssoidea Strain VB512170, Isolated from Monuments in India.</title>
        <authorList>
            <person name="Singh D."/>
            <person name="Chandrababunaidu M.M."/>
            <person name="Panda A."/>
            <person name="Sen D."/>
            <person name="Bhattacharyya S."/>
            <person name="Adhikary S.P."/>
            <person name="Tripathy S."/>
        </authorList>
    </citation>
    <scope>NUCLEOTIDE SEQUENCE [LARGE SCALE GENOMIC DNA]</scope>
    <source>
        <strain evidence="1 2">VB512170</strain>
    </source>
</reference>
<name>A0A846H4Q4_9CYAN</name>
<gene>
    <name evidence="1" type="ORF">PI95_007355</name>
</gene>
<accession>A0A846H4Q4</accession>